<comment type="caution">
    <text evidence="2">The sequence shown here is derived from an EMBL/GenBank/DDBJ whole genome shotgun (WGS) entry which is preliminary data.</text>
</comment>
<accession>A0ABU5M779</accession>
<dbReference type="EMBL" id="JAXUDK010000015">
    <property type="protein sequence ID" value="MDZ7468071.1"/>
    <property type="molecule type" value="Genomic_DNA"/>
</dbReference>
<evidence type="ECO:0000313" key="2">
    <source>
        <dbReference type="EMBL" id="MDZ7468071.1"/>
    </source>
</evidence>
<feature type="compositionally biased region" description="Basic and acidic residues" evidence="1">
    <location>
        <begin position="34"/>
        <end position="48"/>
    </location>
</feature>
<evidence type="ECO:0000313" key="3">
    <source>
        <dbReference type="Proteomes" id="UP001293169"/>
    </source>
</evidence>
<protein>
    <submittedName>
        <fullName evidence="2">Uncharacterized protein</fullName>
    </submittedName>
</protein>
<proteinExistence type="predicted"/>
<dbReference type="Proteomes" id="UP001293169">
    <property type="component" value="Unassembled WGS sequence"/>
</dbReference>
<reference evidence="2 3" key="1">
    <citation type="submission" date="2023-12" db="EMBL/GenBank/DDBJ databases">
        <title>N/s.</title>
        <authorList>
            <person name="Dale J."/>
        </authorList>
    </citation>
    <scope>NUCLEOTIDE SEQUENCE [LARGE SCALE GENOMIC DNA]</scope>
    <source>
        <strain evidence="2 3">2023EL-01226</strain>
    </source>
</reference>
<name>A0ABU5M779_RAOPL</name>
<keyword evidence="3" id="KW-1185">Reference proteome</keyword>
<feature type="region of interest" description="Disordered" evidence="1">
    <location>
        <begin position="20"/>
        <end position="48"/>
    </location>
</feature>
<dbReference type="RefSeq" id="WP_127624785.1">
    <property type="nucleotide sequence ID" value="NZ_CABDVR010000001.1"/>
</dbReference>
<evidence type="ECO:0000256" key="1">
    <source>
        <dbReference type="SAM" id="MobiDB-lite"/>
    </source>
</evidence>
<gene>
    <name evidence="2" type="ORF">U5E74_20825</name>
</gene>
<organism evidence="2 3">
    <name type="scientific">Raoultella planticola</name>
    <name type="common">Klebsiella planticola</name>
    <dbReference type="NCBI Taxonomy" id="575"/>
    <lineage>
        <taxon>Bacteria</taxon>
        <taxon>Pseudomonadati</taxon>
        <taxon>Pseudomonadota</taxon>
        <taxon>Gammaproteobacteria</taxon>
        <taxon>Enterobacterales</taxon>
        <taxon>Enterobacteriaceae</taxon>
        <taxon>Klebsiella/Raoultella group</taxon>
        <taxon>Raoultella</taxon>
    </lineage>
</organism>
<sequence length="60" mass="6907">MNITYCILLNNVGRSRFFSDTGGGKTTRKGTAGFRERRQQENKDKNLPENDTWLWARVSA</sequence>